<keyword evidence="1" id="KW-1133">Transmembrane helix</keyword>
<dbReference type="AlphaFoldDB" id="A0A7X0P2A4"/>
<protein>
    <submittedName>
        <fullName evidence="2">Uncharacterized protein</fullName>
    </submittedName>
</protein>
<sequence length="106" mass="10701">MITPSGEASIGLAPNHEADPHFVAGVALLLVNTPILVGLITVSALLPALIRLKLPGFEADLQAGGMSVPLGPTGENTFGPGRFTVTSGPGKLVIAGGPTGQLPRRK</sequence>
<comment type="caution">
    <text evidence="2">The sequence shown here is derived from an EMBL/GenBank/DDBJ whole genome shotgun (WGS) entry which is preliminary data.</text>
</comment>
<feature type="transmembrane region" description="Helical" evidence="1">
    <location>
        <begin position="22"/>
        <end position="46"/>
    </location>
</feature>
<dbReference type="Proteomes" id="UP000565579">
    <property type="component" value="Unassembled WGS sequence"/>
</dbReference>
<dbReference type="RefSeq" id="WP_185108462.1">
    <property type="nucleotide sequence ID" value="NZ_BAAAXY010000107.1"/>
</dbReference>
<evidence type="ECO:0000313" key="2">
    <source>
        <dbReference type="EMBL" id="MBB6553961.1"/>
    </source>
</evidence>
<proteinExistence type="predicted"/>
<keyword evidence="1" id="KW-0812">Transmembrane</keyword>
<name>A0A7X0P2A4_9ACTN</name>
<reference evidence="2 3" key="1">
    <citation type="submission" date="2020-08" db="EMBL/GenBank/DDBJ databases">
        <title>Sequencing the genomes of 1000 actinobacteria strains.</title>
        <authorList>
            <person name="Klenk H.-P."/>
        </authorList>
    </citation>
    <scope>NUCLEOTIDE SEQUENCE [LARGE SCALE GENOMIC DNA]</scope>
    <source>
        <strain evidence="2 3">DSM 43768</strain>
    </source>
</reference>
<keyword evidence="3" id="KW-1185">Reference proteome</keyword>
<evidence type="ECO:0000256" key="1">
    <source>
        <dbReference type="SAM" id="Phobius"/>
    </source>
</evidence>
<gene>
    <name evidence="2" type="ORF">HD593_008756</name>
</gene>
<evidence type="ECO:0000313" key="3">
    <source>
        <dbReference type="Proteomes" id="UP000565579"/>
    </source>
</evidence>
<organism evidence="2 3">
    <name type="scientific">Nonomuraea rubra</name>
    <dbReference type="NCBI Taxonomy" id="46180"/>
    <lineage>
        <taxon>Bacteria</taxon>
        <taxon>Bacillati</taxon>
        <taxon>Actinomycetota</taxon>
        <taxon>Actinomycetes</taxon>
        <taxon>Streptosporangiales</taxon>
        <taxon>Streptosporangiaceae</taxon>
        <taxon>Nonomuraea</taxon>
    </lineage>
</organism>
<dbReference type="EMBL" id="JACHMI010000001">
    <property type="protein sequence ID" value="MBB6553961.1"/>
    <property type="molecule type" value="Genomic_DNA"/>
</dbReference>
<keyword evidence="1" id="KW-0472">Membrane</keyword>
<accession>A0A7X0P2A4</accession>